<sequence length="435" mass="47903">MRSKVDTLVSAQFLSSSKISLAKDVSKDTEASLTGSLTLDDCSILASPAVESVDMSSFRSARRRQERMNAARSSMEPNIHSSSLSEVWRQGRLSAFSSTPPTRSTALQPPSPSLQLRSSNTPSQTQYPANMSDSLSPLNGPRRFIMAGEEAVPLSRVMPGPVWPTTNQLKVAYMYGIQREDGTYTRLIRADELDSYDFERVSVSQGPEGMIVLPPLQQPRPEQQEGPEIMVSNELIQTLPPLSAVRRHNVDETQMQIDSIVAQASQSPVAPSKTPRRQKIYCDKWIHEGVCAFTQLGCKYKHEMPMDKATQLSLGLNHGLPAWYKRAQAVQIRPETQSADTSTPSSIRTTGQWRRMSSATSSPPSQSPRGRIQVSSASNAQFPPPSFGPIGPPLPSMLVRKPSHPSNNPFSLLSRDTTSGEEEEDKSFVWPGRGH</sequence>
<evidence type="ECO:0000256" key="2">
    <source>
        <dbReference type="SAM" id="MobiDB-lite"/>
    </source>
</evidence>
<feature type="compositionally biased region" description="Polar residues" evidence="2">
    <location>
        <begin position="334"/>
        <end position="352"/>
    </location>
</feature>
<keyword evidence="1" id="KW-0479">Metal-binding</keyword>
<feature type="domain" description="C3H1-type" evidence="3">
    <location>
        <begin position="276"/>
        <end position="305"/>
    </location>
</feature>
<dbReference type="InParanoid" id="A0A0C3DX03"/>
<feature type="compositionally biased region" description="Polar residues" evidence="2">
    <location>
        <begin position="71"/>
        <end position="83"/>
    </location>
</feature>
<name>A0A0C3DX03_OIDMZ</name>
<evidence type="ECO:0000256" key="1">
    <source>
        <dbReference type="PROSITE-ProRule" id="PRU00723"/>
    </source>
</evidence>
<keyword evidence="1" id="KW-0863">Zinc-finger</keyword>
<dbReference type="STRING" id="913774.A0A0C3DX03"/>
<proteinExistence type="predicted"/>
<evidence type="ECO:0000313" key="5">
    <source>
        <dbReference type="Proteomes" id="UP000054321"/>
    </source>
</evidence>
<keyword evidence="5" id="KW-1185">Reference proteome</keyword>
<dbReference type="OrthoDB" id="5355510at2759"/>
<dbReference type="EMBL" id="KN832871">
    <property type="protein sequence ID" value="KIN06618.1"/>
    <property type="molecule type" value="Genomic_DNA"/>
</dbReference>
<evidence type="ECO:0000259" key="3">
    <source>
        <dbReference type="PROSITE" id="PS50103"/>
    </source>
</evidence>
<dbReference type="Proteomes" id="UP000054321">
    <property type="component" value="Unassembled WGS sequence"/>
</dbReference>
<feature type="region of interest" description="Disordered" evidence="2">
    <location>
        <begin position="95"/>
        <end position="136"/>
    </location>
</feature>
<feature type="compositionally biased region" description="Polar residues" evidence="2">
    <location>
        <begin position="404"/>
        <end position="417"/>
    </location>
</feature>
<feature type="compositionally biased region" description="Polar residues" evidence="2">
    <location>
        <begin position="95"/>
        <end position="106"/>
    </location>
</feature>
<keyword evidence="1" id="KW-0862">Zinc</keyword>
<feature type="region of interest" description="Disordered" evidence="2">
    <location>
        <begin position="57"/>
        <end position="83"/>
    </location>
</feature>
<protein>
    <recommendedName>
        <fullName evidence="3">C3H1-type domain-containing protein</fullName>
    </recommendedName>
</protein>
<dbReference type="HOGENOM" id="CLU_630211_0_0_1"/>
<feature type="region of interest" description="Disordered" evidence="2">
    <location>
        <begin position="333"/>
        <end position="435"/>
    </location>
</feature>
<accession>A0A0C3DX03</accession>
<reference evidence="5" key="2">
    <citation type="submission" date="2015-01" db="EMBL/GenBank/DDBJ databases">
        <title>Evolutionary Origins and Diversification of the Mycorrhizal Mutualists.</title>
        <authorList>
            <consortium name="DOE Joint Genome Institute"/>
            <consortium name="Mycorrhizal Genomics Consortium"/>
            <person name="Kohler A."/>
            <person name="Kuo A."/>
            <person name="Nagy L.G."/>
            <person name="Floudas D."/>
            <person name="Copeland A."/>
            <person name="Barry K.W."/>
            <person name="Cichocki N."/>
            <person name="Veneault-Fourrey C."/>
            <person name="LaButti K."/>
            <person name="Lindquist E.A."/>
            <person name="Lipzen A."/>
            <person name="Lundell T."/>
            <person name="Morin E."/>
            <person name="Murat C."/>
            <person name="Riley R."/>
            <person name="Ohm R."/>
            <person name="Sun H."/>
            <person name="Tunlid A."/>
            <person name="Henrissat B."/>
            <person name="Grigoriev I.V."/>
            <person name="Hibbett D.S."/>
            <person name="Martin F."/>
        </authorList>
    </citation>
    <scope>NUCLEOTIDE SEQUENCE [LARGE SCALE GENOMIC DNA]</scope>
    <source>
        <strain evidence="5">Zn</strain>
    </source>
</reference>
<dbReference type="PROSITE" id="PS50103">
    <property type="entry name" value="ZF_C3H1"/>
    <property type="match status" value="1"/>
</dbReference>
<dbReference type="InterPro" id="IPR000571">
    <property type="entry name" value="Znf_CCCH"/>
</dbReference>
<feature type="zinc finger region" description="C3H1-type" evidence="1">
    <location>
        <begin position="276"/>
        <end position="305"/>
    </location>
</feature>
<reference evidence="4 5" key="1">
    <citation type="submission" date="2014-04" db="EMBL/GenBank/DDBJ databases">
        <authorList>
            <consortium name="DOE Joint Genome Institute"/>
            <person name="Kuo A."/>
            <person name="Martino E."/>
            <person name="Perotto S."/>
            <person name="Kohler A."/>
            <person name="Nagy L.G."/>
            <person name="Floudas D."/>
            <person name="Copeland A."/>
            <person name="Barry K.W."/>
            <person name="Cichocki N."/>
            <person name="Veneault-Fourrey C."/>
            <person name="LaButti K."/>
            <person name="Lindquist E.A."/>
            <person name="Lipzen A."/>
            <person name="Lundell T."/>
            <person name="Morin E."/>
            <person name="Murat C."/>
            <person name="Sun H."/>
            <person name="Tunlid A."/>
            <person name="Henrissat B."/>
            <person name="Grigoriev I.V."/>
            <person name="Hibbett D.S."/>
            <person name="Martin F."/>
            <person name="Nordberg H.P."/>
            <person name="Cantor M.N."/>
            <person name="Hua S.X."/>
        </authorList>
    </citation>
    <scope>NUCLEOTIDE SEQUENCE [LARGE SCALE GENOMIC DNA]</scope>
    <source>
        <strain evidence="4 5">Zn</strain>
    </source>
</reference>
<dbReference type="GO" id="GO:0008270">
    <property type="term" value="F:zinc ion binding"/>
    <property type="evidence" value="ECO:0007669"/>
    <property type="project" value="UniProtKB-KW"/>
</dbReference>
<dbReference type="AlphaFoldDB" id="A0A0C3DX03"/>
<evidence type="ECO:0000313" key="4">
    <source>
        <dbReference type="EMBL" id="KIN06618.1"/>
    </source>
</evidence>
<feature type="compositionally biased region" description="Polar residues" evidence="2">
    <location>
        <begin position="120"/>
        <end position="136"/>
    </location>
</feature>
<organism evidence="4 5">
    <name type="scientific">Oidiodendron maius (strain Zn)</name>
    <dbReference type="NCBI Taxonomy" id="913774"/>
    <lineage>
        <taxon>Eukaryota</taxon>
        <taxon>Fungi</taxon>
        <taxon>Dikarya</taxon>
        <taxon>Ascomycota</taxon>
        <taxon>Pezizomycotina</taxon>
        <taxon>Leotiomycetes</taxon>
        <taxon>Leotiomycetes incertae sedis</taxon>
        <taxon>Myxotrichaceae</taxon>
        <taxon>Oidiodendron</taxon>
    </lineage>
</organism>
<gene>
    <name evidence="4" type="ORF">OIDMADRAFT_24915</name>
</gene>
<feature type="compositionally biased region" description="Low complexity" evidence="2">
    <location>
        <begin position="357"/>
        <end position="368"/>
    </location>
</feature>
<feature type="compositionally biased region" description="Pro residues" evidence="2">
    <location>
        <begin position="382"/>
        <end position="395"/>
    </location>
</feature>